<gene>
    <name evidence="3" type="ORF">SAMN02927923_02349</name>
</gene>
<reference evidence="3 4" key="1">
    <citation type="submission" date="2016-10" db="EMBL/GenBank/DDBJ databases">
        <authorList>
            <person name="de Groot N.N."/>
        </authorList>
    </citation>
    <scope>NUCLEOTIDE SEQUENCE [LARGE SCALE GENOMIC DNA]</scope>
    <source>
        <strain evidence="3 4">CGMCC 1.7666</strain>
    </source>
</reference>
<keyword evidence="2" id="KW-0732">Signal</keyword>
<feature type="region of interest" description="Disordered" evidence="1">
    <location>
        <begin position="42"/>
        <end position="82"/>
    </location>
</feature>
<dbReference type="STRING" id="549386.SAMN02927923_02349"/>
<feature type="region of interest" description="Disordered" evidence="1">
    <location>
        <begin position="95"/>
        <end position="137"/>
    </location>
</feature>
<dbReference type="RefSeq" id="WP_139165481.1">
    <property type="nucleotide sequence ID" value="NZ_FMVJ01000006.1"/>
</dbReference>
<evidence type="ECO:0000256" key="2">
    <source>
        <dbReference type="SAM" id="SignalP"/>
    </source>
</evidence>
<organism evidence="3 4">
    <name type="scientific">Microvirga guangxiensis</name>
    <dbReference type="NCBI Taxonomy" id="549386"/>
    <lineage>
        <taxon>Bacteria</taxon>
        <taxon>Pseudomonadati</taxon>
        <taxon>Pseudomonadota</taxon>
        <taxon>Alphaproteobacteria</taxon>
        <taxon>Hyphomicrobiales</taxon>
        <taxon>Methylobacteriaceae</taxon>
        <taxon>Microvirga</taxon>
    </lineage>
</organism>
<evidence type="ECO:0000256" key="1">
    <source>
        <dbReference type="SAM" id="MobiDB-lite"/>
    </source>
</evidence>
<feature type="compositionally biased region" description="Polar residues" evidence="1">
    <location>
        <begin position="122"/>
        <end position="137"/>
    </location>
</feature>
<dbReference type="OrthoDB" id="8021074at2"/>
<dbReference type="AlphaFoldDB" id="A0A1G5IVY5"/>
<proteinExistence type="predicted"/>
<accession>A0A1G5IVY5</accession>
<feature type="chain" id="PRO_5011671904" description="Beta-barrel assembly machine subunit BamF" evidence="2">
    <location>
        <begin position="29"/>
        <end position="137"/>
    </location>
</feature>
<evidence type="ECO:0000313" key="4">
    <source>
        <dbReference type="Proteomes" id="UP000199569"/>
    </source>
</evidence>
<name>A0A1G5IVY5_9HYPH</name>
<evidence type="ECO:0000313" key="3">
    <source>
        <dbReference type="EMBL" id="SCY80265.1"/>
    </source>
</evidence>
<feature type="signal peptide" evidence="2">
    <location>
        <begin position="1"/>
        <end position="28"/>
    </location>
</feature>
<feature type="compositionally biased region" description="Low complexity" evidence="1">
    <location>
        <begin position="99"/>
        <end position="110"/>
    </location>
</feature>
<protein>
    <recommendedName>
        <fullName evidence="5">Beta-barrel assembly machine subunit BamF</fullName>
    </recommendedName>
</protein>
<dbReference type="EMBL" id="FMVJ01000006">
    <property type="protein sequence ID" value="SCY80265.1"/>
    <property type="molecule type" value="Genomic_DNA"/>
</dbReference>
<sequence length="137" mass="14233">MRIQFPTASRAPALIMAVLVAANVTACAGGSNPVRDIATAVGAGPKTAPTPDFVAQSRPQSLDYMPIGTPVEGRPTPARSPDEIKAAESELDALRARNESAGAAAARLGGTPPPEPIKMPVNTPQRPRQKTNSNTNR</sequence>
<dbReference type="Proteomes" id="UP000199569">
    <property type="component" value="Unassembled WGS sequence"/>
</dbReference>
<keyword evidence="4" id="KW-1185">Reference proteome</keyword>
<evidence type="ECO:0008006" key="5">
    <source>
        <dbReference type="Google" id="ProtNLM"/>
    </source>
</evidence>